<organism evidence="2 3">
    <name type="scientific">Bordetella bronchiseptica (strain ATCC BAA-588 / NCTC 13252 / RB50)</name>
    <name type="common">Alcaligenes bronchisepticus</name>
    <dbReference type="NCBI Taxonomy" id="257310"/>
    <lineage>
        <taxon>Bacteria</taxon>
        <taxon>Pseudomonadati</taxon>
        <taxon>Pseudomonadota</taxon>
        <taxon>Betaproteobacteria</taxon>
        <taxon>Burkholderiales</taxon>
        <taxon>Alcaligenaceae</taxon>
        <taxon>Bordetella</taxon>
    </lineage>
</organism>
<dbReference type="KEGG" id="bbr:BB3616"/>
<dbReference type="HOGENOM" id="CLU_050830_0_0_4"/>
<gene>
    <name evidence="2" type="ordered locus">BB3616</name>
</gene>
<dbReference type="EMBL" id="BX640448">
    <property type="protein sequence ID" value="CAE35589.1"/>
    <property type="molecule type" value="Genomic_DNA"/>
</dbReference>
<dbReference type="eggNOG" id="COG4228">
    <property type="taxonomic scope" value="Bacteria"/>
</dbReference>
<reference evidence="2 3" key="1">
    <citation type="journal article" date="2003" name="Nat. Genet.">
        <title>Comparative analysis of the genome sequences of Bordetella pertussis, Bordetella parapertussis and Bordetella bronchiseptica.</title>
        <authorList>
            <person name="Parkhill J."/>
            <person name="Sebaihia M."/>
            <person name="Preston A."/>
            <person name="Murphy L.D."/>
            <person name="Thomson N.R."/>
            <person name="Harris D.E."/>
            <person name="Holden M.T.G."/>
            <person name="Churcher C.M."/>
            <person name="Bentley S.D."/>
            <person name="Mungall K.L."/>
            <person name="Cerdeno-Tarraga A.-M."/>
            <person name="Temple L."/>
            <person name="James K.D."/>
            <person name="Harris B."/>
            <person name="Quail M.A."/>
            <person name="Achtman M."/>
            <person name="Atkin R."/>
            <person name="Baker S."/>
            <person name="Basham D."/>
            <person name="Bason N."/>
            <person name="Cherevach I."/>
            <person name="Chillingworth T."/>
            <person name="Collins M."/>
            <person name="Cronin A."/>
            <person name="Davis P."/>
            <person name="Doggett J."/>
            <person name="Feltwell T."/>
            <person name="Goble A."/>
            <person name="Hamlin N."/>
            <person name="Hauser H."/>
            <person name="Holroyd S."/>
            <person name="Jagels K."/>
            <person name="Leather S."/>
            <person name="Moule S."/>
            <person name="Norberczak H."/>
            <person name="O'Neil S."/>
            <person name="Ormond D."/>
            <person name="Price C."/>
            <person name="Rabbinowitsch E."/>
            <person name="Rutter S."/>
            <person name="Sanders M."/>
            <person name="Saunders D."/>
            <person name="Seeger K."/>
            <person name="Sharp S."/>
            <person name="Simmonds M."/>
            <person name="Skelton J."/>
            <person name="Squares R."/>
            <person name="Squares S."/>
            <person name="Stevens K."/>
            <person name="Unwin L."/>
            <person name="Whitehead S."/>
            <person name="Barrell B.G."/>
            <person name="Maskell D.J."/>
        </authorList>
    </citation>
    <scope>NUCLEOTIDE SEQUENCE [LARGE SCALE GENOMIC DNA]</scope>
    <source>
        <strain evidence="2 3">ATCC BAA-588 / NCTC 13252 / RB50</strain>
    </source>
</reference>
<feature type="domain" description="DNA circulation N-terminal" evidence="1">
    <location>
        <begin position="7"/>
        <end position="92"/>
    </location>
</feature>
<dbReference type="Proteomes" id="UP000001027">
    <property type="component" value="Chromosome"/>
</dbReference>
<dbReference type="AlphaFoldDB" id="A0A0H3LS62"/>
<name>A0A0H3LS62_BORBR</name>
<dbReference type="RefSeq" id="WP_010926879.1">
    <property type="nucleotide sequence ID" value="NC_002927.3"/>
</dbReference>
<evidence type="ECO:0000259" key="1">
    <source>
        <dbReference type="Pfam" id="PF07157"/>
    </source>
</evidence>
<dbReference type="InterPro" id="IPR009826">
    <property type="entry name" value="DNA_circ_N"/>
</dbReference>
<protein>
    <recommendedName>
        <fullName evidence="1">DNA circulation N-terminal domain-containing protein</fullName>
    </recommendedName>
</protein>
<dbReference type="Pfam" id="PF07157">
    <property type="entry name" value="DNA_circ_N"/>
    <property type="match status" value="1"/>
</dbReference>
<sequence length="419" mass="45757">MSWKDNLLDASFKGVKFDCVRTREVDERDVGEYLYPYLDGGDTDDLGRGIRRFDITAVFWGDDYETRLQALLAKLEEPGPGELIHPIYGSIEYAQLKGKAVDHDADDPDYATLRMTFLETKPGNPFFVRELPAQKADAASQYADLATELGTSQFASYLSTLKAKPGILSRLNAMRDVMAGTLSSIRGVVDSWVSASMDLVEFPRAFVADLSSGVSGLLDLRALEGDGLMPNWRGLAADADSVIRLPKGVSSGNVPSRFVATKGSTTAVPMEPADLVAIEAVTQVAVAASVTEKAADVLAEQAENPTLAPSEVEQIANDVRQVIQDAVDTYRDNFPPDMALPICDSLRDAAKSIQDAAIEVINLRPPLQRRVVETPTNLRLLAFQWYGDHRRAPELGRLNPTLRNPNDIRAGDTLNGFAR</sequence>
<proteinExistence type="predicted"/>
<accession>A0A0H3LS62</accession>
<evidence type="ECO:0000313" key="2">
    <source>
        <dbReference type="EMBL" id="CAE35589.1"/>
    </source>
</evidence>
<evidence type="ECO:0000313" key="3">
    <source>
        <dbReference type="Proteomes" id="UP000001027"/>
    </source>
</evidence>